<evidence type="ECO:0000313" key="3">
    <source>
        <dbReference type="Proteomes" id="UP000319825"/>
    </source>
</evidence>
<feature type="region of interest" description="Disordered" evidence="1">
    <location>
        <begin position="1"/>
        <end position="47"/>
    </location>
</feature>
<name>A0A562IAZ5_MICOL</name>
<keyword evidence="3" id="KW-1185">Reference proteome</keyword>
<sequence>MPSASTATKTPISATVTSPNPGRSKTTAQGKRNTASTANSTYKYAYT</sequence>
<dbReference type="Proteomes" id="UP000319825">
    <property type="component" value="Unassembled WGS sequence"/>
</dbReference>
<evidence type="ECO:0000313" key="2">
    <source>
        <dbReference type="EMBL" id="TWH68189.1"/>
    </source>
</evidence>
<comment type="caution">
    <text evidence="2">The sequence shown here is derived from an EMBL/GenBank/DDBJ whole genome shotgun (WGS) entry which is preliminary data.</text>
</comment>
<reference evidence="2 3" key="1">
    <citation type="submission" date="2019-07" db="EMBL/GenBank/DDBJ databases">
        <title>R&amp;d 2014.</title>
        <authorList>
            <person name="Klenk H.-P."/>
        </authorList>
    </citation>
    <scope>NUCLEOTIDE SEQUENCE [LARGE SCALE GENOMIC DNA]</scope>
    <source>
        <strain evidence="2 3">DSM 43868</strain>
    </source>
</reference>
<organism evidence="2 3">
    <name type="scientific">Micromonospora olivasterospora</name>
    <dbReference type="NCBI Taxonomy" id="1880"/>
    <lineage>
        <taxon>Bacteria</taxon>
        <taxon>Bacillati</taxon>
        <taxon>Actinomycetota</taxon>
        <taxon>Actinomycetes</taxon>
        <taxon>Micromonosporales</taxon>
        <taxon>Micromonosporaceae</taxon>
        <taxon>Micromonospora</taxon>
    </lineage>
</organism>
<protein>
    <submittedName>
        <fullName evidence="2">Uncharacterized protein</fullName>
    </submittedName>
</protein>
<accession>A0A562IAZ5</accession>
<dbReference type="EMBL" id="VLKE01000001">
    <property type="protein sequence ID" value="TWH68189.1"/>
    <property type="molecule type" value="Genomic_DNA"/>
</dbReference>
<evidence type="ECO:0000256" key="1">
    <source>
        <dbReference type="SAM" id="MobiDB-lite"/>
    </source>
</evidence>
<proteinExistence type="predicted"/>
<dbReference type="AlphaFoldDB" id="A0A562IAZ5"/>
<gene>
    <name evidence="2" type="ORF">JD77_03179</name>
</gene>